<keyword evidence="9" id="KW-0007">Acetylation</keyword>
<comment type="caution">
    <text evidence="19">The sequence shown here is derived from an EMBL/GenBank/DDBJ whole genome shotgun (WGS) entry which is preliminary data.</text>
</comment>
<evidence type="ECO:0000256" key="9">
    <source>
        <dbReference type="ARBA" id="ARBA00022990"/>
    </source>
</evidence>
<evidence type="ECO:0000256" key="14">
    <source>
        <dbReference type="ARBA" id="ARBA00067877"/>
    </source>
</evidence>
<dbReference type="GO" id="GO:0005681">
    <property type="term" value="C:spliceosomal complex"/>
    <property type="evidence" value="ECO:0007669"/>
    <property type="project" value="UniProtKB-KW"/>
</dbReference>
<dbReference type="FunFam" id="3.30.70.330:FF:000340">
    <property type="entry name" value="RNA-binding motif protein 28"/>
    <property type="match status" value="1"/>
</dbReference>
<keyword evidence="20" id="KW-1185">Reference proteome</keyword>
<protein>
    <recommendedName>
        <fullName evidence="14">RNA-binding protein 28</fullName>
    </recommendedName>
    <alternativeName>
        <fullName evidence="15">RNA-binding motif protein 28</fullName>
    </alternativeName>
</protein>
<dbReference type="PANTHER" id="PTHR48039:SF5">
    <property type="entry name" value="RNA-BINDING PROTEIN 28"/>
    <property type="match status" value="1"/>
</dbReference>
<dbReference type="SMART" id="SM00360">
    <property type="entry name" value="RRM"/>
    <property type="match status" value="4"/>
</dbReference>
<proteinExistence type="predicted"/>
<evidence type="ECO:0000256" key="5">
    <source>
        <dbReference type="ARBA" id="ARBA00022728"/>
    </source>
</evidence>
<evidence type="ECO:0000256" key="7">
    <source>
        <dbReference type="ARBA" id="ARBA00022843"/>
    </source>
</evidence>
<feature type="domain" description="RRM" evidence="18">
    <location>
        <begin position="230"/>
        <end position="314"/>
    </location>
</feature>
<evidence type="ECO:0000256" key="13">
    <source>
        <dbReference type="ARBA" id="ARBA00062033"/>
    </source>
</evidence>
<feature type="compositionally biased region" description="Basic and acidic residues" evidence="17">
    <location>
        <begin position="500"/>
        <end position="515"/>
    </location>
</feature>
<evidence type="ECO:0000256" key="2">
    <source>
        <dbReference type="ARBA" id="ARBA00022499"/>
    </source>
</evidence>
<keyword evidence="10" id="KW-0508">mRNA splicing</keyword>
<dbReference type="Proteomes" id="UP000319801">
    <property type="component" value="Unassembled WGS sequence"/>
</dbReference>
<feature type="region of interest" description="Disordered" evidence="17">
    <location>
        <begin position="87"/>
        <end position="118"/>
    </location>
</feature>
<dbReference type="CDD" id="cd12414">
    <property type="entry name" value="RRM2_RBM28_like"/>
    <property type="match status" value="1"/>
</dbReference>
<dbReference type="InterPro" id="IPR035979">
    <property type="entry name" value="RBD_domain_sf"/>
</dbReference>
<keyword evidence="7" id="KW-0832">Ubl conjugation</keyword>
<keyword evidence="8 16" id="KW-0694">RNA-binding</keyword>
<reference evidence="19 20" key="1">
    <citation type="journal article" date="2019" name="Genome Biol. Evol.">
        <title>Whole-Genome Sequencing of the Giant Devil Catfish, Bagarius yarrelli.</title>
        <authorList>
            <person name="Jiang W."/>
            <person name="Lv Y."/>
            <person name="Cheng L."/>
            <person name="Yang K."/>
            <person name="Chao B."/>
            <person name="Wang X."/>
            <person name="Li Y."/>
            <person name="Pan X."/>
            <person name="You X."/>
            <person name="Zhang Y."/>
            <person name="Yang J."/>
            <person name="Li J."/>
            <person name="Zhang X."/>
            <person name="Liu S."/>
            <person name="Sun C."/>
            <person name="Yang J."/>
            <person name="Shi Q."/>
        </authorList>
    </citation>
    <scope>NUCLEOTIDE SEQUENCE [LARGE SCALE GENOMIC DNA]</scope>
    <source>
        <strain evidence="19">JWS20170419001</strain>
        <tissue evidence="19">Muscle</tissue>
    </source>
</reference>
<dbReference type="InterPro" id="IPR000504">
    <property type="entry name" value="RRM_dom"/>
</dbReference>
<dbReference type="SUPFAM" id="SSF54928">
    <property type="entry name" value="RNA-binding domain, RBD"/>
    <property type="match status" value="3"/>
</dbReference>
<feature type="region of interest" description="Disordered" evidence="17">
    <location>
        <begin position="558"/>
        <end position="582"/>
    </location>
</feature>
<evidence type="ECO:0000256" key="15">
    <source>
        <dbReference type="ARBA" id="ARBA00075702"/>
    </source>
</evidence>
<dbReference type="GO" id="GO:0006397">
    <property type="term" value="P:mRNA processing"/>
    <property type="evidence" value="ECO:0007669"/>
    <property type="project" value="UniProtKB-KW"/>
</dbReference>
<keyword evidence="6" id="KW-0677">Repeat</keyword>
<dbReference type="Pfam" id="PF00076">
    <property type="entry name" value="RRM_1"/>
    <property type="match status" value="3"/>
</dbReference>
<keyword evidence="3" id="KW-0597">Phosphoprotein</keyword>
<dbReference type="CDD" id="cd12416">
    <property type="entry name" value="RRM4_RBM28_like"/>
    <property type="match status" value="1"/>
</dbReference>
<keyword evidence="2" id="KW-1017">Isopeptide bond</keyword>
<keyword evidence="4" id="KW-0507">mRNA processing</keyword>
<evidence type="ECO:0000256" key="3">
    <source>
        <dbReference type="ARBA" id="ARBA00022553"/>
    </source>
</evidence>
<dbReference type="OrthoDB" id="439808at2759"/>
<accession>A0A556TQP1</accession>
<evidence type="ECO:0000256" key="11">
    <source>
        <dbReference type="ARBA" id="ARBA00023242"/>
    </source>
</evidence>
<evidence type="ECO:0000256" key="6">
    <source>
        <dbReference type="ARBA" id="ARBA00022737"/>
    </source>
</evidence>
<dbReference type="GO" id="GO:0003729">
    <property type="term" value="F:mRNA binding"/>
    <property type="evidence" value="ECO:0007669"/>
    <property type="project" value="TreeGrafter"/>
</dbReference>
<feature type="compositionally biased region" description="Basic and acidic residues" evidence="17">
    <location>
        <begin position="91"/>
        <end position="102"/>
    </location>
</feature>
<name>A0A556TQP1_BAGYA</name>
<evidence type="ECO:0000313" key="19">
    <source>
        <dbReference type="EMBL" id="TSK38431.1"/>
    </source>
</evidence>
<dbReference type="FunFam" id="3.30.70.330:FF:000315">
    <property type="entry name" value="RNA-binding motif protein 28"/>
    <property type="match status" value="1"/>
</dbReference>
<feature type="domain" description="RRM" evidence="18">
    <location>
        <begin position="123"/>
        <end position="200"/>
    </location>
</feature>
<sequence>MMAGLTLFVRNLPASASSENLEKIFSEVGPVKRCFVVKDKGSEQCRGIGYVTYSMEEDAQRALREIKDYDGKTISVIQAKKKVYEKKKGKNKTDEQKTESSKKPSVINNQQKSQGIRKNKMKARIIIRNLSFKCSEADLKDVFSKYGTVLDVKIPLKPDGKKRGFAFVQFKNMLEAGKALAATNLKEIKDRRVAVDWAVSKDKFLAGQLGSAAAKEKRKNPLPSDVNEGKTIFIRNLSYDSEDEAIEQVLLQFGELRYVRVVMNAETGHSKGCAFAQFKNKEAAEKCLAAAQTESETGGVRVDGRKLNIVLAVTREDASKLKNKKVKTHKGSRNLYLAREGLIRAGTKAAEGVSESDMAKRARFAELKKAKLKDVNVFVSKTRLCVHNIPKNVDRKQLLKLCLSAAGGGKGVRIKECHVMYDRKPVRGQPMGHSLGYGFVEFLENEHALQALRHLNNNPKIFTANKRPIVEFSLEDMRKLKIKAMREQKNKMASASQSRTGEKKGNTAGRQENRSEQPQQKSPRKTSATIQQSAGAQRKQEAVSSHYSGFKTAAEVEHVELGDGKKRQKILPMPSHTGPKIR</sequence>
<evidence type="ECO:0000256" key="10">
    <source>
        <dbReference type="ARBA" id="ARBA00023187"/>
    </source>
</evidence>
<feature type="compositionally biased region" description="Polar residues" evidence="17">
    <location>
        <begin position="516"/>
        <end position="535"/>
    </location>
</feature>
<gene>
    <name evidence="19" type="ORF">Baya_2847</name>
</gene>
<evidence type="ECO:0000256" key="8">
    <source>
        <dbReference type="ARBA" id="ARBA00022884"/>
    </source>
</evidence>
<dbReference type="AlphaFoldDB" id="A0A556TQP1"/>
<feature type="domain" description="RRM" evidence="18">
    <location>
        <begin position="382"/>
        <end position="487"/>
    </location>
</feature>
<comment type="subcellular location">
    <subcellularLocation>
        <location evidence="1">Nucleus</location>
        <location evidence="1">Nucleolus</location>
    </subcellularLocation>
</comment>
<dbReference type="InterPro" id="IPR003954">
    <property type="entry name" value="RRM_euk-type"/>
</dbReference>
<evidence type="ECO:0000256" key="4">
    <source>
        <dbReference type="ARBA" id="ARBA00022664"/>
    </source>
</evidence>
<dbReference type="GO" id="GO:0005730">
    <property type="term" value="C:nucleolus"/>
    <property type="evidence" value="ECO:0007669"/>
    <property type="project" value="UniProtKB-SubCell"/>
</dbReference>
<evidence type="ECO:0000259" key="18">
    <source>
        <dbReference type="PROSITE" id="PS50102"/>
    </source>
</evidence>
<evidence type="ECO:0000256" key="17">
    <source>
        <dbReference type="SAM" id="MobiDB-lite"/>
    </source>
</evidence>
<dbReference type="PROSITE" id="PS50102">
    <property type="entry name" value="RRM"/>
    <property type="match status" value="4"/>
</dbReference>
<keyword evidence="11" id="KW-0539">Nucleus</keyword>
<feature type="domain" description="RRM" evidence="18">
    <location>
        <begin position="5"/>
        <end position="81"/>
    </location>
</feature>
<dbReference type="EMBL" id="VCAZ01000011">
    <property type="protein sequence ID" value="TSK38431.1"/>
    <property type="molecule type" value="Genomic_DNA"/>
</dbReference>
<dbReference type="GO" id="GO:0008380">
    <property type="term" value="P:RNA splicing"/>
    <property type="evidence" value="ECO:0007669"/>
    <property type="project" value="UniProtKB-KW"/>
</dbReference>
<comment type="function">
    <text evidence="12">Nucleolar component of the spliceosomal ribonucleoprotein complexes.</text>
</comment>
<dbReference type="InterPro" id="IPR051945">
    <property type="entry name" value="RRM_MRD1_RNA_proc_ribogen"/>
</dbReference>
<keyword evidence="5" id="KW-0747">Spliceosome</keyword>
<dbReference type="InterPro" id="IPR012677">
    <property type="entry name" value="Nucleotide-bd_a/b_plait_sf"/>
</dbReference>
<dbReference type="Gene3D" id="3.30.70.330">
    <property type="match status" value="4"/>
</dbReference>
<evidence type="ECO:0000256" key="16">
    <source>
        <dbReference type="PROSITE-ProRule" id="PRU00176"/>
    </source>
</evidence>
<dbReference type="FunFam" id="3.30.70.330:FF:000182">
    <property type="entry name" value="RNA-binding motif protein 28"/>
    <property type="match status" value="1"/>
</dbReference>
<evidence type="ECO:0000313" key="20">
    <source>
        <dbReference type="Proteomes" id="UP000319801"/>
    </source>
</evidence>
<feature type="region of interest" description="Disordered" evidence="17">
    <location>
        <begin position="486"/>
        <end position="546"/>
    </location>
</feature>
<dbReference type="CDD" id="cd12413">
    <property type="entry name" value="RRM1_RBM28_like"/>
    <property type="match status" value="1"/>
</dbReference>
<evidence type="ECO:0000256" key="1">
    <source>
        <dbReference type="ARBA" id="ARBA00004604"/>
    </source>
</evidence>
<dbReference type="SMART" id="SM00361">
    <property type="entry name" value="RRM_1"/>
    <property type="match status" value="3"/>
</dbReference>
<evidence type="ECO:0000256" key="12">
    <source>
        <dbReference type="ARBA" id="ARBA00053567"/>
    </source>
</evidence>
<dbReference type="CDD" id="cd12415">
    <property type="entry name" value="RRM3_RBM28_like"/>
    <property type="match status" value="1"/>
</dbReference>
<organism evidence="19 20">
    <name type="scientific">Bagarius yarrelli</name>
    <name type="common">Goonch</name>
    <name type="synonym">Bagrus yarrelli</name>
    <dbReference type="NCBI Taxonomy" id="175774"/>
    <lineage>
        <taxon>Eukaryota</taxon>
        <taxon>Metazoa</taxon>
        <taxon>Chordata</taxon>
        <taxon>Craniata</taxon>
        <taxon>Vertebrata</taxon>
        <taxon>Euteleostomi</taxon>
        <taxon>Actinopterygii</taxon>
        <taxon>Neopterygii</taxon>
        <taxon>Teleostei</taxon>
        <taxon>Ostariophysi</taxon>
        <taxon>Siluriformes</taxon>
        <taxon>Sisoridae</taxon>
        <taxon>Sisorinae</taxon>
        <taxon>Bagarius</taxon>
    </lineage>
</organism>
<dbReference type="PANTHER" id="PTHR48039">
    <property type="entry name" value="RNA-BINDING MOTIF PROTEIN 14B"/>
    <property type="match status" value="1"/>
</dbReference>
<comment type="subunit">
    <text evidence="13">Interacts with U1, U2, U4, U5, and U6 spliceosomal small nuclear RNAs (snRNAs).</text>
</comment>